<dbReference type="InterPro" id="IPR013149">
    <property type="entry name" value="ADH-like_C"/>
</dbReference>
<dbReference type="InterPro" id="IPR013154">
    <property type="entry name" value="ADH-like_N"/>
</dbReference>
<dbReference type="InterPro" id="IPR050129">
    <property type="entry name" value="Zn_alcohol_dh"/>
</dbReference>
<dbReference type="Gene3D" id="3.90.180.10">
    <property type="entry name" value="Medium-chain alcohol dehydrogenases, catalytic domain"/>
    <property type="match status" value="1"/>
</dbReference>
<keyword evidence="5" id="KW-1185">Reference proteome</keyword>
<evidence type="ECO:0000256" key="2">
    <source>
        <dbReference type="ARBA" id="ARBA00023002"/>
    </source>
</evidence>
<dbReference type="Pfam" id="PF00107">
    <property type="entry name" value="ADH_zinc_N"/>
    <property type="match status" value="1"/>
</dbReference>
<comment type="cofactor">
    <cofactor evidence="1">
        <name>Zn(2+)</name>
        <dbReference type="ChEBI" id="CHEBI:29105"/>
    </cofactor>
</comment>
<keyword evidence="2" id="KW-0560">Oxidoreductase</keyword>
<sequence length="366" mass="37806">MPGVGTKKLVRHVSFDSSAGVSLASSPLGRAPEGGLLARVTMAGVCGTDAHRIRGALAPTPEPVSFGHEAVGVVIEVGAGTVADWVGSPIAVGDRIVWFPASGCRRCYACIVLRNESMCEGRAWPPPSATPNAAGFREVAVLHPHIVFRKIDSSVPDEALVAFGCALPTAVAGVERLGGIPVAGNVVVQGSGPVGLAFVLLARLAGARNIILIGAPSARLALGVSLGATAVFDIATTSVAERRAAVLEVTGGRGSEVVIEAAGQLTAFPEGLNLVARSGRYLIAGLYAGDATVDFNPVAVNRGNLSMLGSLVVNAEHMLRAVELVDMYHETFDFKRFVDQRFSLSSTHAAIDSMARGMATKVVIVP</sequence>
<dbReference type="Gene3D" id="3.40.50.720">
    <property type="entry name" value="NAD(P)-binding Rossmann-like Domain"/>
    <property type="match status" value="1"/>
</dbReference>
<dbReference type="PANTHER" id="PTHR43401">
    <property type="entry name" value="L-THREONINE 3-DEHYDROGENASE"/>
    <property type="match status" value="1"/>
</dbReference>
<dbReference type="RefSeq" id="WP_257125119.1">
    <property type="nucleotide sequence ID" value="NZ_CP102173.1"/>
</dbReference>
<proteinExistence type="predicted"/>
<dbReference type="Proteomes" id="UP001316184">
    <property type="component" value="Chromosome"/>
</dbReference>
<evidence type="ECO:0000256" key="1">
    <source>
        <dbReference type="ARBA" id="ARBA00001947"/>
    </source>
</evidence>
<dbReference type="EMBL" id="CP102173">
    <property type="protein sequence ID" value="UUP15479.1"/>
    <property type="molecule type" value="Genomic_DNA"/>
</dbReference>
<dbReference type="Pfam" id="PF08240">
    <property type="entry name" value="ADH_N"/>
    <property type="match status" value="1"/>
</dbReference>
<evidence type="ECO:0000259" key="3">
    <source>
        <dbReference type="SMART" id="SM00829"/>
    </source>
</evidence>
<dbReference type="InterPro" id="IPR011032">
    <property type="entry name" value="GroES-like_sf"/>
</dbReference>
<feature type="domain" description="Enoyl reductase (ER)" evidence="3">
    <location>
        <begin position="16"/>
        <end position="364"/>
    </location>
</feature>
<reference evidence="4 5" key="1">
    <citation type="submission" date="2022-08" db="EMBL/GenBank/DDBJ databases">
        <title>novel species in genus Aeromicrobium.</title>
        <authorList>
            <person name="Ye L."/>
        </authorList>
    </citation>
    <scope>NUCLEOTIDE SEQUENCE [LARGE SCALE GENOMIC DNA]</scope>
    <source>
        <strain evidence="5">zg-Y1379</strain>
    </source>
</reference>
<evidence type="ECO:0000313" key="4">
    <source>
        <dbReference type="EMBL" id="UUP15479.1"/>
    </source>
</evidence>
<name>A0ABY5MEY1_9ACTN</name>
<gene>
    <name evidence="4" type="ORF">NQV15_03935</name>
</gene>
<organism evidence="4 5">
    <name type="scientific">Aeromicrobium wangtongii</name>
    <dbReference type="NCBI Taxonomy" id="2969247"/>
    <lineage>
        <taxon>Bacteria</taxon>
        <taxon>Bacillati</taxon>
        <taxon>Actinomycetota</taxon>
        <taxon>Actinomycetes</taxon>
        <taxon>Propionibacteriales</taxon>
        <taxon>Nocardioidaceae</taxon>
        <taxon>Aeromicrobium</taxon>
    </lineage>
</organism>
<dbReference type="InterPro" id="IPR020843">
    <property type="entry name" value="ER"/>
</dbReference>
<dbReference type="SMART" id="SM00829">
    <property type="entry name" value="PKS_ER"/>
    <property type="match status" value="1"/>
</dbReference>
<accession>A0ABY5MEY1</accession>
<dbReference type="SUPFAM" id="SSF51735">
    <property type="entry name" value="NAD(P)-binding Rossmann-fold domains"/>
    <property type="match status" value="1"/>
</dbReference>
<protein>
    <submittedName>
        <fullName evidence="4">Alcohol dehydrogenase catalytic domain-containing protein</fullName>
    </submittedName>
</protein>
<dbReference type="SUPFAM" id="SSF50129">
    <property type="entry name" value="GroES-like"/>
    <property type="match status" value="1"/>
</dbReference>
<dbReference type="InterPro" id="IPR036291">
    <property type="entry name" value="NAD(P)-bd_dom_sf"/>
</dbReference>
<evidence type="ECO:0000313" key="5">
    <source>
        <dbReference type="Proteomes" id="UP001316184"/>
    </source>
</evidence>